<dbReference type="SUPFAM" id="SSF52374">
    <property type="entry name" value="Nucleotidylyl transferase"/>
    <property type="match status" value="1"/>
</dbReference>
<evidence type="ECO:0000313" key="14">
    <source>
        <dbReference type="Proteomes" id="UP000176787"/>
    </source>
</evidence>
<evidence type="ECO:0000256" key="8">
    <source>
        <dbReference type="ARBA" id="ARBA00029936"/>
    </source>
</evidence>
<reference evidence="13 14" key="1">
    <citation type="journal article" date="2016" name="Nat. Commun.">
        <title>Thousands of microbial genomes shed light on interconnected biogeochemical processes in an aquifer system.</title>
        <authorList>
            <person name="Anantharaman K."/>
            <person name="Brown C.T."/>
            <person name="Hug L.A."/>
            <person name="Sharon I."/>
            <person name="Castelle C.J."/>
            <person name="Probst A.J."/>
            <person name="Thomas B.C."/>
            <person name="Singh A."/>
            <person name="Wilkins M.J."/>
            <person name="Karaoz U."/>
            <person name="Brodie E.L."/>
            <person name="Williams K.H."/>
            <person name="Hubbard S.S."/>
            <person name="Banfield J.F."/>
        </authorList>
    </citation>
    <scope>NUCLEOTIDE SEQUENCE [LARGE SCALE GENOMIC DNA]</scope>
</reference>
<dbReference type="SUPFAM" id="SSF50677">
    <property type="entry name" value="ValRS/IleRS/LeuRS editing domain"/>
    <property type="match status" value="1"/>
</dbReference>
<keyword evidence="4 10" id="KW-0547">Nucleotide-binding</keyword>
<feature type="domain" description="Aminoacyl-tRNA synthetase class Ia" evidence="11">
    <location>
        <begin position="17"/>
        <end position="442"/>
    </location>
</feature>
<dbReference type="SUPFAM" id="SSF47323">
    <property type="entry name" value="Anticodon-binding domain of a subclass of class I aminoacyl-tRNA synthetases"/>
    <property type="match status" value="1"/>
</dbReference>
<dbReference type="Proteomes" id="UP000176787">
    <property type="component" value="Unassembled WGS sequence"/>
</dbReference>
<evidence type="ECO:0000256" key="7">
    <source>
        <dbReference type="ARBA" id="ARBA00023146"/>
    </source>
</evidence>
<evidence type="ECO:0000256" key="5">
    <source>
        <dbReference type="ARBA" id="ARBA00022840"/>
    </source>
</evidence>
<protein>
    <recommendedName>
        <fullName evidence="1">valine--tRNA ligase</fullName>
        <ecNumber evidence="1">6.1.1.9</ecNumber>
    </recommendedName>
    <alternativeName>
        <fullName evidence="8">Valyl-tRNA synthetase</fullName>
    </alternativeName>
</protein>
<feature type="domain" description="Methionyl/Valyl/Leucyl/Isoleucyl-tRNA synthetase anticodon-binding" evidence="12">
    <location>
        <begin position="604"/>
        <end position="708"/>
    </location>
</feature>
<evidence type="ECO:0000256" key="4">
    <source>
        <dbReference type="ARBA" id="ARBA00022741"/>
    </source>
</evidence>
<evidence type="ECO:0000256" key="6">
    <source>
        <dbReference type="ARBA" id="ARBA00022917"/>
    </source>
</evidence>
<evidence type="ECO:0000256" key="2">
    <source>
        <dbReference type="ARBA" id="ARBA00022490"/>
    </source>
</evidence>
<comment type="similarity">
    <text evidence="10">Belongs to the class-I aminoacyl-tRNA synthetase family.</text>
</comment>
<comment type="caution">
    <text evidence="13">The sequence shown here is derived from an EMBL/GenBank/DDBJ whole genome shotgun (WGS) entry which is preliminary data.</text>
</comment>
<comment type="catalytic activity">
    <reaction evidence="9">
        <text>tRNA(Val) + L-valine + ATP = L-valyl-tRNA(Val) + AMP + diphosphate</text>
        <dbReference type="Rhea" id="RHEA:10704"/>
        <dbReference type="Rhea" id="RHEA-COMP:9672"/>
        <dbReference type="Rhea" id="RHEA-COMP:9708"/>
        <dbReference type="ChEBI" id="CHEBI:30616"/>
        <dbReference type="ChEBI" id="CHEBI:33019"/>
        <dbReference type="ChEBI" id="CHEBI:57762"/>
        <dbReference type="ChEBI" id="CHEBI:78442"/>
        <dbReference type="ChEBI" id="CHEBI:78537"/>
        <dbReference type="ChEBI" id="CHEBI:456215"/>
        <dbReference type="EC" id="6.1.1.9"/>
    </reaction>
</comment>
<dbReference type="Gene3D" id="1.10.730.10">
    <property type="entry name" value="Isoleucyl-tRNA Synthetase, Domain 1"/>
    <property type="match status" value="1"/>
</dbReference>
<dbReference type="GO" id="GO:0006438">
    <property type="term" value="P:valyl-tRNA aminoacylation"/>
    <property type="evidence" value="ECO:0007669"/>
    <property type="project" value="InterPro"/>
</dbReference>
<dbReference type="EC" id="6.1.1.9" evidence="1"/>
<dbReference type="GO" id="GO:0005829">
    <property type="term" value="C:cytosol"/>
    <property type="evidence" value="ECO:0007669"/>
    <property type="project" value="TreeGrafter"/>
</dbReference>
<keyword evidence="3 10" id="KW-0436">Ligase</keyword>
<gene>
    <name evidence="13" type="ORF">A3H02_01940</name>
</gene>
<keyword evidence="7 10" id="KW-0030">Aminoacyl-tRNA synthetase</keyword>
<dbReference type="InterPro" id="IPR009080">
    <property type="entry name" value="tRNAsynth_Ia_anticodon-bd"/>
</dbReference>
<evidence type="ECO:0000256" key="10">
    <source>
        <dbReference type="RuleBase" id="RU363035"/>
    </source>
</evidence>
<dbReference type="PANTHER" id="PTHR11946">
    <property type="entry name" value="VALYL-TRNA SYNTHETASES"/>
    <property type="match status" value="1"/>
</dbReference>
<dbReference type="PRINTS" id="PR00986">
    <property type="entry name" value="TRNASYNTHVAL"/>
</dbReference>
<dbReference type="Pfam" id="PF00133">
    <property type="entry name" value="tRNA-synt_1"/>
    <property type="match status" value="2"/>
</dbReference>
<dbReference type="InterPro" id="IPR033705">
    <property type="entry name" value="Anticodon_Ia_Val"/>
</dbReference>
<dbReference type="CDD" id="cd07962">
    <property type="entry name" value="Anticodon_Ia_Val"/>
    <property type="match status" value="1"/>
</dbReference>
<dbReference type="InterPro" id="IPR014729">
    <property type="entry name" value="Rossmann-like_a/b/a_fold"/>
</dbReference>
<evidence type="ECO:0000256" key="1">
    <source>
        <dbReference type="ARBA" id="ARBA00013169"/>
    </source>
</evidence>
<keyword evidence="5 10" id="KW-0067">ATP-binding</keyword>
<dbReference type="PROSITE" id="PS00178">
    <property type="entry name" value="AA_TRNA_LIGASE_I"/>
    <property type="match status" value="1"/>
</dbReference>
<dbReference type="GO" id="GO:0005524">
    <property type="term" value="F:ATP binding"/>
    <property type="evidence" value="ECO:0007669"/>
    <property type="project" value="UniProtKB-KW"/>
</dbReference>
<dbReference type="InterPro" id="IPR001412">
    <property type="entry name" value="aa-tRNA-synth_I_CS"/>
</dbReference>
<dbReference type="InterPro" id="IPR009008">
    <property type="entry name" value="Val/Leu/Ile-tRNA-synth_edit"/>
</dbReference>
<dbReference type="EMBL" id="MHMS01000021">
    <property type="protein sequence ID" value="OGZ31795.1"/>
    <property type="molecule type" value="Genomic_DNA"/>
</dbReference>
<dbReference type="STRING" id="1801726.A3H02_01940"/>
<dbReference type="GO" id="GO:0004832">
    <property type="term" value="F:valine-tRNA ligase activity"/>
    <property type="evidence" value="ECO:0007669"/>
    <property type="project" value="UniProtKB-EC"/>
</dbReference>
<dbReference type="Gene3D" id="3.40.50.620">
    <property type="entry name" value="HUPs"/>
    <property type="match status" value="3"/>
</dbReference>
<evidence type="ECO:0000256" key="9">
    <source>
        <dbReference type="ARBA" id="ARBA00047552"/>
    </source>
</evidence>
<dbReference type="PANTHER" id="PTHR11946:SF93">
    <property type="entry name" value="VALINE--TRNA LIGASE, CHLOROPLASTIC_MITOCHONDRIAL 2"/>
    <property type="match status" value="1"/>
</dbReference>
<keyword evidence="6 10" id="KW-0648">Protein biosynthesis</keyword>
<evidence type="ECO:0000313" key="13">
    <source>
        <dbReference type="EMBL" id="OGZ31795.1"/>
    </source>
</evidence>
<evidence type="ECO:0000256" key="3">
    <source>
        <dbReference type="ARBA" id="ARBA00022598"/>
    </source>
</evidence>
<dbReference type="GO" id="GO:0002161">
    <property type="term" value="F:aminoacyl-tRNA deacylase activity"/>
    <property type="evidence" value="ECO:0007669"/>
    <property type="project" value="InterPro"/>
</dbReference>
<evidence type="ECO:0000259" key="11">
    <source>
        <dbReference type="Pfam" id="PF00133"/>
    </source>
</evidence>
<name>A0A1G2F159_9BACT</name>
<evidence type="ECO:0000259" key="12">
    <source>
        <dbReference type="Pfam" id="PF08264"/>
    </source>
</evidence>
<dbReference type="AlphaFoldDB" id="A0A1G2F159"/>
<feature type="domain" description="Aminoacyl-tRNA synthetase class Ia" evidence="11">
    <location>
        <begin position="445"/>
        <end position="562"/>
    </location>
</feature>
<dbReference type="InterPro" id="IPR013155">
    <property type="entry name" value="M/V/L/I-tRNA-synth_anticd-bd"/>
</dbReference>
<organism evidence="13 14">
    <name type="scientific">Candidatus Niyogibacteria bacterium RIFCSPLOWO2_12_FULL_41_13</name>
    <dbReference type="NCBI Taxonomy" id="1801726"/>
    <lineage>
        <taxon>Bacteria</taxon>
        <taxon>Candidatus Niyogiibacteriota</taxon>
    </lineage>
</organism>
<dbReference type="Pfam" id="PF08264">
    <property type="entry name" value="Anticodon_1"/>
    <property type="match status" value="1"/>
</dbReference>
<keyword evidence="2" id="KW-0963">Cytoplasm</keyword>
<proteinExistence type="inferred from homology"/>
<dbReference type="InterPro" id="IPR002300">
    <property type="entry name" value="aa-tRNA-synth_Ia"/>
</dbReference>
<accession>A0A1G2F159</accession>
<sequence>MKQLLPPRYEPKEVETKIYELWEKSGYFNPDNLPKSHPPSQKLRRDKQKSFSIIMPPPNANGSLHLGHAVFTTLQDIIIRFRRMQGYKTLWLPGADHAGFETQVVYDKKLEKEGRNRFQVPREELYQEILKFTLKNKKIMESQLRRLGVSCDWSREKFTLDEDIIKVVHHTFEKLKKDELLYQGKRVVNWCVRHQTSLSDVETKYEERISPLYYVKYEVPELKYCIIVATTRPETIPADIAIAVNPSDRRYKKFIGRSAINPLNGEKLLIITDDAVDKNFGTGALKITPDHDRLDEEIANRHPEIGKKSRPVINFFGKMEGENVPDSLLGLKALEARQKAAEILKEKNLLEKIDDEYKNNVALCYKCGNQIEPLSLANQWFIKMTEKPASSGLSLRDLAVKAVKEKKIRFIPARYEKVFFHWMRNLRDWNISRQIVWGIKIPDKNTTDVFDTWFSSGQWPFATLMTTKKGDFKKFYPTDVMETGHDILFFWVARMIMLGIYATGKVPFHTVYLHGLVRDKDRQKMSKSKGNVIDPLGVIDLYGADALRIALIVGNTAGNDIVISEEKIRGYRNFATKIWNVSRFVLMNYEPGFEKIKPKFGKYDRKNLKDLEAIRKKITKDLESFRFHHAAETIYHYFWHAFADKIIEESKPRLQSKNRTERANAFSLIFQILKTSLILLHPFMPFITEEIWQKLPIKKKKLLMVEKWR</sequence>
<dbReference type="InterPro" id="IPR002303">
    <property type="entry name" value="Valyl-tRNA_ligase"/>
</dbReference>
<dbReference type="Gene3D" id="3.90.740.10">
    <property type="entry name" value="Valyl/Leucyl/Isoleucyl-tRNA synthetase, editing domain"/>
    <property type="match status" value="1"/>
</dbReference>